<dbReference type="InterPro" id="IPR017911">
    <property type="entry name" value="MacB-like_ATP-bd"/>
</dbReference>
<gene>
    <name evidence="5" type="ORF">BLEM_0790</name>
</gene>
<dbReference type="Pfam" id="PF00005">
    <property type="entry name" value="ABC_tran"/>
    <property type="match status" value="1"/>
</dbReference>
<dbReference type="FunFam" id="3.40.50.300:FF:000032">
    <property type="entry name" value="Export ABC transporter ATP-binding protein"/>
    <property type="match status" value="1"/>
</dbReference>
<dbReference type="EMBL" id="MWWX01000005">
    <property type="protein sequence ID" value="OZG62244.1"/>
    <property type="molecule type" value="Genomic_DNA"/>
</dbReference>
<keyword evidence="6" id="KW-1185">Reference proteome</keyword>
<dbReference type="RefSeq" id="WP_072726519.1">
    <property type="nucleotide sequence ID" value="NZ_BDIS01000024.1"/>
</dbReference>
<evidence type="ECO:0000259" key="4">
    <source>
        <dbReference type="PROSITE" id="PS50893"/>
    </source>
</evidence>
<name>A0A261FSS1_9BIFI</name>
<organism evidence="5 6">
    <name type="scientific">Bifidobacterium lemurum</name>
    <dbReference type="NCBI Taxonomy" id="1603886"/>
    <lineage>
        <taxon>Bacteria</taxon>
        <taxon>Bacillati</taxon>
        <taxon>Actinomycetota</taxon>
        <taxon>Actinomycetes</taxon>
        <taxon>Bifidobacteriales</taxon>
        <taxon>Bifidobacteriaceae</taxon>
        <taxon>Bifidobacterium</taxon>
    </lineage>
</organism>
<keyword evidence="5" id="KW-0449">Lipoprotein</keyword>
<proteinExistence type="predicted"/>
<dbReference type="PROSITE" id="PS00211">
    <property type="entry name" value="ABC_TRANSPORTER_1"/>
    <property type="match status" value="1"/>
</dbReference>
<evidence type="ECO:0000256" key="1">
    <source>
        <dbReference type="ARBA" id="ARBA00022448"/>
    </source>
</evidence>
<dbReference type="SUPFAM" id="SSF52540">
    <property type="entry name" value="P-loop containing nucleoside triphosphate hydrolases"/>
    <property type="match status" value="1"/>
</dbReference>
<dbReference type="InterPro" id="IPR003439">
    <property type="entry name" value="ABC_transporter-like_ATP-bd"/>
</dbReference>
<protein>
    <submittedName>
        <fullName evidence="5">ABC-type transport system involved in lipoprotein release ATPase component</fullName>
    </submittedName>
</protein>
<dbReference type="GO" id="GO:0005886">
    <property type="term" value="C:plasma membrane"/>
    <property type="evidence" value="ECO:0007669"/>
    <property type="project" value="TreeGrafter"/>
</dbReference>
<evidence type="ECO:0000313" key="6">
    <source>
        <dbReference type="Proteomes" id="UP000216352"/>
    </source>
</evidence>
<dbReference type="PROSITE" id="PS50893">
    <property type="entry name" value="ABC_TRANSPORTER_2"/>
    <property type="match status" value="1"/>
</dbReference>
<dbReference type="GO" id="GO:0098796">
    <property type="term" value="C:membrane protein complex"/>
    <property type="evidence" value="ECO:0007669"/>
    <property type="project" value="UniProtKB-ARBA"/>
</dbReference>
<dbReference type="Proteomes" id="UP000216352">
    <property type="component" value="Unassembled WGS sequence"/>
</dbReference>
<dbReference type="OrthoDB" id="3242895at2"/>
<dbReference type="GO" id="GO:0005524">
    <property type="term" value="F:ATP binding"/>
    <property type="evidence" value="ECO:0007669"/>
    <property type="project" value="UniProtKB-KW"/>
</dbReference>
<feature type="domain" description="ABC transporter" evidence="4">
    <location>
        <begin position="6"/>
        <end position="227"/>
    </location>
</feature>
<evidence type="ECO:0000256" key="2">
    <source>
        <dbReference type="ARBA" id="ARBA00022741"/>
    </source>
</evidence>
<evidence type="ECO:0000313" key="5">
    <source>
        <dbReference type="EMBL" id="OZG62244.1"/>
    </source>
</evidence>
<dbReference type="Gene3D" id="3.40.50.300">
    <property type="entry name" value="P-loop containing nucleotide triphosphate hydrolases"/>
    <property type="match status" value="1"/>
</dbReference>
<dbReference type="InterPro" id="IPR015854">
    <property type="entry name" value="ABC_transpr_LolD-like"/>
</dbReference>
<dbReference type="PANTHER" id="PTHR24220">
    <property type="entry name" value="IMPORT ATP-BINDING PROTEIN"/>
    <property type="match status" value="1"/>
</dbReference>
<dbReference type="InterPro" id="IPR017871">
    <property type="entry name" value="ABC_transporter-like_CS"/>
</dbReference>
<dbReference type="AlphaFoldDB" id="A0A261FSS1"/>
<dbReference type="InterPro" id="IPR003593">
    <property type="entry name" value="AAA+_ATPase"/>
</dbReference>
<sequence length="228" mass="25259">MNDMLISARHLTAHVASTGKHTLRIVNDVSLDIQRGESYAIVGKSGSGKTSLISILGLLNARYSGDLMFDGKNMRSIPDRERAVVRSTRIGFVFQNYSLIPQLNVWQNVALPMQYARKGSSSRRKHRALDCLRQVGLDARAADRPRTLSGGEQQRVAIARAMVCAPDLLICDEPTGALDKDTGDAVMELLMRLVRTEGRTLVMVTHDTDIAKLCQHQLRMDRGMITPC</sequence>
<keyword evidence="1" id="KW-0813">Transport</keyword>
<dbReference type="GO" id="GO:0016887">
    <property type="term" value="F:ATP hydrolysis activity"/>
    <property type="evidence" value="ECO:0007669"/>
    <property type="project" value="InterPro"/>
</dbReference>
<dbReference type="GO" id="GO:0022857">
    <property type="term" value="F:transmembrane transporter activity"/>
    <property type="evidence" value="ECO:0007669"/>
    <property type="project" value="UniProtKB-ARBA"/>
</dbReference>
<reference evidence="5 6" key="1">
    <citation type="journal article" date="2017" name="BMC Genomics">
        <title>Comparative genomic and phylogenomic analyses of the Bifidobacteriaceae family.</title>
        <authorList>
            <person name="Lugli G.A."/>
            <person name="Milani C."/>
            <person name="Turroni F."/>
            <person name="Duranti S."/>
            <person name="Mancabelli L."/>
            <person name="Mangifesta M."/>
            <person name="Ferrario C."/>
            <person name="Modesto M."/>
            <person name="Mattarelli P."/>
            <person name="Jiri K."/>
            <person name="van Sinderen D."/>
            <person name="Ventura M."/>
        </authorList>
    </citation>
    <scope>NUCLEOTIDE SEQUENCE [LARGE SCALE GENOMIC DNA]</scope>
    <source>
        <strain evidence="5 6">DSM 28807</strain>
    </source>
</reference>
<dbReference type="STRING" id="1603886.GCA_001895165_01694"/>
<dbReference type="SMART" id="SM00382">
    <property type="entry name" value="AAA"/>
    <property type="match status" value="1"/>
</dbReference>
<comment type="caution">
    <text evidence="5">The sequence shown here is derived from an EMBL/GenBank/DDBJ whole genome shotgun (WGS) entry which is preliminary data.</text>
</comment>
<accession>A0A261FSS1</accession>
<dbReference type="PANTHER" id="PTHR24220:SF86">
    <property type="entry name" value="ABC TRANSPORTER ABCH.1"/>
    <property type="match status" value="1"/>
</dbReference>
<keyword evidence="2" id="KW-0547">Nucleotide-binding</keyword>
<evidence type="ECO:0000256" key="3">
    <source>
        <dbReference type="ARBA" id="ARBA00022840"/>
    </source>
</evidence>
<dbReference type="CDD" id="cd03255">
    <property type="entry name" value="ABC_MJ0796_LolCDE_FtsE"/>
    <property type="match status" value="1"/>
</dbReference>
<dbReference type="InterPro" id="IPR027417">
    <property type="entry name" value="P-loop_NTPase"/>
</dbReference>
<keyword evidence="3" id="KW-0067">ATP-binding</keyword>